<dbReference type="AlphaFoldDB" id="A0A1V1P8Q7"/>
<dbReference type="GO" id="GO:0004222">
    <property type="term" value="F:metalloendopeptidase activity"/>
    <property type="evidence" value="ECO:0007669"/>
    <property type="project" value="TreeGrafter"/>
</dbReference>
<name>A0A1V1P8Q7_9BACT</name>
<accession>A0A1V1P8Q7</accession>
<dbReference type="FunFam" id="2.20.100.10:FF:000005">
    <property type="entry name" value="ADAM metallopeptidase with thrombospondin type 1 motif 9"/>
    <property type="match status" value="1"/>
</dbReference>
<dbReference type="InterPro" id="IPR036383">
    <property type="entry name" value="TSP1_rpt_sf"/>
</dbReference>
<dbReference type="PROSITE" id="PS50092">
    <property type="entry name" value="TSP1"/>
    <property type="match status" value="4"/>
</dbReference>
<dbReference type="InterPro" id="IPR050439">
    <property type="entry name" value="ADAMTS_ADAMTS-like"/>
</dbReference>
<organism evidence="5 6">
    <name type="scientific">Candidatus Magnetoglobus multicellularis str. Araruama</name>
    <dbReference type="NCBI Taxonomy" id="890399"/>
    <lineage>
        <taxon>Bacteria</taxon>
        <taxon>Pseudomonadati</taxon>
        <taxon>Thermodesulfobacteriota</taxon>
        <taxon>Desulfobacteria</taxon>
        <taxon>Desulfobacterales</taxon>
        <taxon>Desulfobacteraceae</taxon>
        <taxon>Candidatus Magnetoglobus</taxon>
    </lineage>
</organism>
<comment type="subcellular location">
    <subcellularLocation>
        <location evidence="1">Secreted</location>
    </subcellularLocation>
</comment>
<dbReference type="GO" id="GO:0006508">
    <property type="term" value="P:proteolysis"/>
    <property type="evidence" value="ECO:0007669"/>
    <property type="project" value="TreeGrafter"/>
</dbReference>
<evidence type="ECO:0000313" key="6">
    <source>
        <dbReference type="Proteomes" id="UP000189670"/>
    </source>
</evidence>
<dbReference type="GO" id="GO:0030198">
    <property type="term" value="P:extracellular matrix organization"/>
    <property type="evidence" value="ECO:0007669"/>
    <property type="project" value="TreeGrafter"/>
</dbReference>
<keyword evidence="3" id="KW-0732">Signal</keyword>
<dbReference type="PANTHER" id="PTHR13723">
    <property type="entry name" value="ADAMTS A DISINTEGRIN AND METALLOPROTEASE WITH THROMBOSPONDIN MOTIFS PROTEASE"/>
    <property type="match status" value="1"/>
</dbReference>
<dbReference type="GO" id="GO:0005576">
    <property type="term" value="C:extracellular region"/>
    <property type="evidence" value="ECO:0007669"/>
    <property type="project" value="UniProtKB-SubCell"/>
</dbReference>
<dbReference type="EMBL" id="ATBP01000294">
    <property type="protein sequence ID" value="ETR71272.1"/>
    <property type="molecule type" value="Genomic_DNA"/>
</dbReference>
<reference evidence="6" key="1">
    <citation type="submission" date="2012-11" db="EMBL/GenBank/DDBJ databases">
        <authorList>
            <person name="Lucero-Rivera Y.E."/>
            <person name="Tovar-Ramirez D."/>
        </authorList>
    </citation>
    <scope>NUCLEOTIDE SEQUENCE [LARGE SCALE GENOMIC DNA]</scope>
    <source>
        <strain evidence="6">Araruama</strain>
    </source>
</reference>
<evidence type="ECO:0000313" key="5">
    <source>
        <dbReference type="EMBL" id="ETR71272.1"/>
    </source>
</evidence>
<dbReference type="Gene3D" id="2.20.100.10">
    <property type="entry name" value="Thrombospondin type-1 (TSP1) repeat"/>
    <property type="match status" value="3"/>
</dbReference>
<evidence type="ECO:0000256" key="1">
    <source>
        <dbReference type="ARBA" id="ARBA00004613"/>
    </source>
</evidence>
<sequence>MVSIPNTKYTTMIWIKYSDRLEQEPGGRVTVYARHCTWDEGNWNSCIGDCGSGTGTKTRSVRCLNGNGTHVNDRDCNGFSKPSTTESCPVDCGYYWDSGSWSSCNPDCGYGTQTRSVVCRDKFGSSHSDYKCSGSKPETSRSCYVDCGYYWDTGSWSSCSSTCGAGTQSRSVTCRNKYGSSQSDAKCSGAGSKPDTNKSCIGDASYCYSWFTGEWSDCSNQCGYGNKTRLVECRNYNGNVSSDSKCSGSKPNSSETCSEFFSCKDPVATIETVQPMNVSVGEYVEFNGSGSDPDGGNIQVFQWRSTIDGLLSELHHFQKMT</sequence>
<gene>
    <name evidence="5" type="ORF">OMM_02617</name>
</gene>
<protein>
    <submittedName>
        <fullName evidence="5">Uncharacterized protein</fullName>
    </submittedName>
</protein>
<comment type="caution">
    <text evidence="5">The sequence shown here is derived from an EMBL/GenBank/DDBJ whole genome shotgun (WGS) entry which is preliminary data.</text>
</comment>
<dbReference type="GO" id="GO:0031012">
    <property type="term" value="C:extracellular matrix"/>
    <property type="evidence" value="ECO:0007669"/>
    <property type="project" value="TreeGrafter"/>
</dbReference>
<keyword evidence="2" id="KW-0964">Secreted</keyword>
<proteinExistence type="predicted"/>
<dbReference type="SMART" id="SM00209">
    <property type="entry name" value="TSP1"/>
    <property type="match status" value="4"/>
</dbReference>
<evidence type="ECO:0000256" key="3">
    <source>
        <dbReference type="ARBA" id="ARBA00022729"/>
    </source>
</evidence>
<keyword evidence="4" id="KW-0677">Repeat</keyword>
<dbReference type="PANTHER" id="PTHR13723:SF281">
    <property type="entry name" value="PAPILIN"/>
    <property type="match status" value="1"/>
</dbReference>
<evidence type="ECO:0000256" key="4">
    <source>
        <dbReference type="ARBA" id="ARBA00022737"/>
    </source>
</evidence>
<dbReference type="Proteomes" id="UP000189670">
    <property type="component" value="Unassembled WGS sequence"/>
</dbReference>
<dbReference type="SUPFAM" id="SSF82895">
    <property type="entry name" value="TSP-1 type 1 repeat"/>
    <property type="match status" value="4"/>
</dbReference>
<dbReference type="InterPro" id="IPR000884">
    <property type="entry name" value="TSP1_rpt"/>
</dbReference>
<evidence type="ECO:0000256" key="2">
    <source>
        <dbReference type="ARBA" id="ARBA00022525"/>
    </source>
</evidence>
<dbReference type="Pfam" id="PF19030">
    <property type="entry name" value="TSP1_ADAMTS"/>
    <property type="match status" value="4"/>
</dbReference>